<dbReference type="GO" id="GO:0004190">
    <property type="term" value="F:aspartic-type endopeptidase activity"/>
    <property type="evidence" value="ECO:0007669"/>
    <property type="project" value="UniProtKB-KW"/>
</dbReference>
<reference evidence="8 9" key="1">
    <citation type="submission" date="2018-06" db="EMBL/GenBank/DDBJ databases">
        <title>Complete genome of Desulfovibrio indonesiensis P37SLT.</title>
        <authorList>
            <person name="Crispim J.S."/>
            <person name="Vidigal P.M.P."/>
            <person name="Silva L.C.F."/>
            <person name="Laguardia C.N."/>
            <person name="Araujo L.C."/>
            <person name="Dias R.S."/>
            <person name="Sousa M.P."/>
            <person name="Paula S.O."/>
            <person name="Silva C."/>
        </authorList>
    </citation>
    <scope>NUCLEOTIDE SEQUENCE [LARGE SCALE GENOMIC DNA]</scope>
    <source>
        <strain evidence="8 9">P37SLT</strain>
    </source>
</reference>
<dbReference type="AlphaFoldDB" id="A0A7M3MH15"/>
<dbReference type="InterPro" id="IPR023430">
    <property type="entry name" value="Pept_HybD-like_dom_sf"/>
</dbReference>
<keyword evidence="9" id="KW-1185">Reference proteome</keyword>
<dbReference type="RefSeq" id="WP_144302391.1">
    <property type="nucleotide sequence ID" value="NZ_QMIE01000004.1"/>
</dbReference>
<evidence type="ECO:0000313" key="8">
    <source>
        <dbReference type="EMBL" id="TVM18387.1"/>
    </source>
</evidence>
<comment type="similarity">
    <text evidence="1">Belongs to the peptidase A31 family.</text>
</comment>
<evidence type="ECO:0000256" key="1">
    <source>
        <dbReference type="ARBA" id="ARBA00006814"/>
    </source>
</evidence>
<dbReference type="Gene3D" id="3.40.50.1450">
    <property type="entry name" value="HybD-like"/>
    <property type="match status" value="1"/>
</dbReference>
<dbReference type="Proteomes" id="UP000448292">
    <property type="component" value="Unassembled WGS sequence"/>
</dbReference>
<dbReference type="PANTHER" id="PTHR30302">
    <property type="entry name" value="HYDROGENASE 1 MATURATION PROTEASE"/>
    <property type="match status" value="1"/>
</dbReference>
<evidence type="ECO:0000256" key="5">
    <source>
        <dbReference type="ARBA" id="ARBA00022750"/>
    </source>
</evidence>
<proteinExistence type="inferred from homology"/>
<keyword evidence="4 7" id="KW-0479">Metal-binding</keyword>
<dbReference type="NCBIfam" id="TIGR00140">
    <property type="entry name" value="hupD"/>
    <property type="match status" value="1"/>
</dbReference>
<comment type="caution">
    <text evidence="8">The sequence shown here is derived from an EMBL/GenBank/DDBJ whole genome shotgun (WGS) entry which is preliminary data.</text>
</comment>
<evidence type="ECO:0000313" key="9">
    <source>
        <dbReference type="Proteomes" id="UP000448292"/>
    </source>
</evidence>
<keyword evidence="2 7" id="KW-0533">Nickel</keyword>
<dbReference type="GO" id="GO:0008047">
    <property type="term" value="F:enzyme activator activity"/>
    <property type="evidence" value="ECO:0007669"/>
    <property type="project" value="InterPro"/>
</dbReference>
<keyword evidence="5" id="KW-0064">Aspartyl protease</keyword>
<dbReference type="SUPFAM" id="SSF53163">
    <property type="entry name" value="HybD-like"/>
    <property type="match status" value="1"/>
</dbReference>
<feature type="binding site" evidence="7">
    <location>
        <position position="70"/>
    </location>
    <ligand>
        <name>Ni(2+)</name>
        <dbReference type="ChEBI" id="CHEBI:49786"/>
    </ligand>
</feature>
<feature type="binding site" evidence="7">
    <location>
        <position position="24"/>
    </location>
    <ligand>
        <name>Ni(2+)</name>
        <dbReference type="ChEBI" id="CHEBI:49786"/>
    </ligand>
</feature>
<evidence type="ECO:0000256" key="3">
    <source>
        <dbReference type="ARBA" id="ARBA00022670"/>
    </source>
</evidence>
<dbReference type="GO" id="GO:0046872">
    <property type="term" value="F:metal ion binding"/>
    <property type="evidence" value="ECO:0007669"/>
    <property type="project" value="UniProtKB-KW"/>
</dbReference>
<keyword evidence="3" id="KW-0645">Protease</keyword>
<dbReference type="NCBIfam" id="TIGR00072">
    <property type="entry name" value="hydrog_prot"/>
    <property type="match status" value="1"/>
</dbReference>
<dbReference type="EMBL" id="QMIE01000004">
    <property type="protein sequence ID" value="TVM18387.1"/>
    <property type="molecule type" value="Genomic_DNA"/>
</dbReference>
<dbReference type="OrthoDB" id="9792731at2"/>
<name>A0A7M3MH15_9BACT</name>
<dbReference type="CDD" id="cd06062">
    <property type="entry name" value="H2MP_MemB-H2up"/>
    <property type="match status" value="1"/>
</dbReference>
<dbReference type="InterPro" id="IPR000671">
    <property type="entry name" value="Peptidase_A31"/>
</dbReference>
<evidence type="ECO:0000256" key="4">
    <source>
        <dbReference type="ARBA" id="ARBA00022723"/>
    </source>
</evidence>
<dbReference type="Pfam" id="PF01750">
    <property type="entry name" value="HycI"/>
    <property type="match status" value="1"/>
</dbReference>
<dbReference type="PANTHER" id="PTHR30302:SF1">
    <property type="entry name" value="HYDROGENASE 2 MATURATION PROTEASE"/>
    <property type="match status" value="1"/>
</dbReference>
<feature type="binding site" evidence="7">
    <location>
        <position position="100"/>
    </location>
    <ligand>
        <name>Ni(2+)</name>
        <dbReference type="ChEBI" id="CHEBI:49786"/>
    </ligand>
</feature>
<protein>
    <submittedName>
        <fullName evidence="8">Hydrogenase expression/formation protein</fullName>
    </submittedName>
</protein>
<evidence type="ECO:0000256" key="6">
    <source>
        <dbReference type="ARBA" id="ARBA00022801"/>
    </source>
</evidence>
<gene>
    <name evidence="8" type="ORF">DPQ33_06460</name>
</gene>
<organism evidence="8 9">
    <name type="scientific">Oceanidesulfovibrio indonesiensis</name>
    <dbReference type="NCBI Taxonomy" id="54767"/>
    <lineage>
        <taxon>Bacteria</taxon>
        <taxon>Pseudomonadati</taxon>
        <taxon>Thermodesulfobacteriota</taxon>
        <taxon>Desulfovibrionia</taxon>
        <taxon>Desulfovibrionales</taxon>
        <taxon>Desulfovibrionaceae</taxon>
        <taxon>Oceanidesulfovibrio</taxon>
    </lineage>
</organism>
<sequence length="168" mass="18415">MADNTSNDTRILVLGVGNILFTDEGIGVRLVEKLQEEFVASPNVELMDGGTLGTKLMDFIMNCDMLVVVDAVLGKGEPGSIYRYEGDELRKSLAFKNSLHQTDLVDTLVMCDLAGHRPNAVVIGMEPEDYHTMNVELSATAKSRQDALAQVVIEEVEKHGGSFTRRNT</sequence>
<evidence type="ECO:0000256" key="2">
    <source>
        <dbReference type="ARBA" id="ARBA00022596"/>
    </source>
</evidence>
<dbReference type="PRINTS" id="PR00446">
    <property type="entry name" value="HYDRGNUPTAKE"/>
</dbReference>
<evidence type="ECO:0000256" key="7">
    <source>
        <dbReference type="PIRSR" id="PIRSR604419-1"/>
    </source>
</evidence>
<dbReference type="GO" id="GO:0016485">
    <property type="term" value="P:protein processing"/>
    <property type="evidence" value="ECO:0007669"/>
    <property type="project" value="InterPro"/>
</dbReference>
<dbReference type="InterPro" id="IPR004419">
    <property type="entry name" value="Pept_A31_hyd_express"/>
</dbReference>
<keyword evidence="6" id="KW-0378">Hydrolase</keyword>
<accession>A0A7M3MH15</accession>